<accession>A0A1I3TWC7</accession>
<keyword evidence="5" id="KW-1185">Reference proteome</keyword>
<name>A0A1I3TWC7_9FLAO</name>
<evidence type="ECO:0000313" key="5">
    <source>
        <dbReference type="Proteomes" id="UP000243887"/>
    </source>
</evidence>
<evidence type="ECO:0000313" key="4">
    <source>
        <dbReference type="EMBL" id="SFJ75564.1"/>
    </source>
</evidence>
<dbReference type="EMBL" id="FORU01000015">
    <property type="protein sequence ID" value="SFJ75564.1"/>
    <property type="molecule type" value="Genomic_DNA"/>
</dbReference>
<dbReference type="GO" id="GO:0005737">
    <property type="term" value="C:cytoplasm"/>
    <property type="evidence" value="ECO:0007669"/>
    <property type="project" value="UniProtKB-SubCell"/>
</dbReference>
<keyword evidence="3" id="KW-0996">Nickel insertion</keyword>
<reference evidence="5" key="1">
    <citation type="submission" date="2016-10" db="EMBL/GenBank/DDBJ databases">
        <authorList>
            <person name="Varghese N."/>
            <person name="Submissions S."/>
        </authorList>
    </citation>
    <scope>NUCLEOTIDE SEQUENCE [LARGE SCALE GENOMIC DNA]</scope>
    <source>
        <strain evidence="5">DSM 26542</strain>
    </source>
</reference>
<dbReference type="RefSeq" id="WP_090680520.1">
    <property type="nucleotide sequence ID" value="NZ_FORU01000015.1"/>
</dbReference>
<comment type="subcellular location">
    <subcellularLocation>
        <location evidence="3">Cytoplasm</location>
    </subcellularLocation>
</comment>
<proteinExistence type="inferred from homology"/>
<evidence type="ECO:0000256" key="2">
    <source>
        <dbReference type="ARBA" id="ARBA00023186"/>
    </source>
</evidence>
<dbReference type="Pfam" id="PF01774">
    <property type="entry name" value="UreD"/>
    <property type="match status" value="1"/>
</dbReference>
<comment type="similarity">
    <text evidence="1 3">Belongs to the UreD family.</text>
</comment>
<dbReference type="AlphaFoldDB" id="A0A1I3TWC7"/>
<comment type="function">
    <text evidence="3">Required for maturation of urease via the functional incorporation of the urease nickel metallocenter.</text>
</comment>
<gene>
    <name evidence="3" type="primary">ureD</name>
    <name evidence="4" type="ORF">SAMN04487893_11535</name>
</gene>
<organism evidence="4 5">
    <name type="scientific">Myroides guanonis</name>
    <dbReference type="NCBI Taxonomy" id="1150112"/>
    <lineage>
        <taxon>Bacteria</taxon>
        <taxon>Pseudomonadati</taxon>
        <taxon>Bacteroidota</taxon>
        <taxon>Flavobacteriia</taxon>
        <taxon>Flavobacteriales</taxon>
        <taxon>Flavobacteriaceae</taxon>
        <taxon>Myroides</taxon>
    </lineage>
</organism>
<dbReference type="InterPro" id="IPR002669">
    <property type="entry name" value="UreD"/>
</dbReference>
<dbReference type="PANTHER" id="PTHR33643">
    <property type="entry name" value="UREASE ACCESSORY PROTEIN D"/>
    <property type="match status" value="1"/>
</dbReference>
<dbReference type="Proteomes" id="UP000243887">
    <property type="component" value="Unassembled WGS sequence"/>
</dbReference>
<evidence type="ECO:0000256" key="1">
    <source>
        <dbReference type="ARBA" id="ARBA00007177"/>
    </source>
</evidence>
<dbReference type="PANTHER" id="PTHR33643:SF1">
    <property type="entry name" value="UREASE ACCESSORY PROTEIN D"/>
    <property type="match status" value="1"/>
</dbReference>
<keyword evidence="3" id="KW-0963">Cytoplasm</keyword>
<evidence type="ECO:0000256" key="3">
    <source>
        <dbReference type="HAMAP-Rule" id="MF_01384"/>
    </source>
</evidence>
<comment type="subunit">
    <text evidence="3">UreD, UreF and UreG form a complex that acts as a GTP-hydrolysis-dependent molecular chaperone, activating the urease apoprotein by helping to assemble the nickel containing metallocenter of UreC. The UreE protein probably delivers the nickel.</text>
</comment>
<dbReference type="OrthoDB" id="9807968at2"/>
<dbReference type="STRING" id="1150112.SAMN04487893_11535"/>
<dbReference type="GO" id="GO:0016151">
    <property type="term" value="F:nickel cation binding"/>
    <property type="evidence" value="ECO:0007669"/>
    <property type="project" value="UniProtKB-UniRule"/>
</dbReference>
<protein>
    <recommendedName>
        <fullName evidence="3">Urease accessory protein UreD</fullName>
    </recommendedName>
</protein>
<sequence>MVCSLNITVAQRKGNSYLKDAYVTQPFRIVPVGQYKRDNAAYLMIMSSSPGLLDKDDHQIKINLQKHTKLQLQTQAYQRLFQMREGSRQTTEIKMDKGTVFSFVPHPVVPQNASSFVSHNVVEMEKNCHFLLSDIITCGRKLTGELFEYNHFQNLTEIYVEGKLVVKDNVLLQPQIMPINQLGILEGYTHQATLIYVNTAGYAIEDWIERFHEKYSIIKDIAFGISKLSLDGFMIRVLGNGAEILFEMFQAIQNDVWEGIMISHTVQIESKEETNSLI</sequence>
<keyword evidence="2 3" id="KW-0143">Chaperone</keyword>
<dbReference type="HAMAP" id="MF_01384">
    <property type="entry name" value="UreD"/>
    <property type="match status" value="1"/>
</dbReference>